<keyword evidence="2" id="KW-1185">Reference proteome</keyword>
<dbReference type="EMBL" id="JAJJMB010008592">
    <property type="protein sequence ID" value="KAI3922690.1"/>
    <property type="molecule type" value="Genomic_DNA"/>
</dbReference>
<gene>
    <name evidence="1" type="ORF">MKW98_006821</name>
</gene>
<evidence type="ECO:0000313" key="1">
    <source>
        <dbReference type="EMBL" id="KAI3922690.1"/>
    </source>
</evidence>
<organism evidence="1 2">
    <name type="scientific">Papaver atlanticum</name>
    <dbReference type="NCBI Taxonomy" id="357466"/>
    <lineage>
        <taxon>Eukaryota</taxon>
        <taxon>Viridiplantae</taxon>
        <taxon>Streptophyta</taxon>
        <taxon>Embryophyta</taxon>
        <taxon>Tracheophyta</taxon>
        <taxon>Spermatophyta</taxon>
        <taxon>Magnoliopsida</taxon>
        <taxon>Ranunculales</taxon>
        <taxon>Papaveraceae</taxon>
        <taxon>Papaveroideae</taxon>
        <taxon>Papaver</taxon>
    </lineage>
</organism>
<sequence>MLSNFMKNGKSPTSVSNKLPLISCGNSGKQLVSGMIFSFLYGRSSTFYSFQLAKSCCIRADPASTSMLVQVNNNENLVYMICYRSWLHQGWEELRNSHQSYSAKLKLQNKIFLVFVFLEIDPGGRGKRA</sequence>
<protein>
    <submittedName>
        <fullName evidence="1">Uncharacterized protein</fullName>
    </submittedName>
</protein>
<evidence type="ECO:0000313" key="2">
    <source>
        <dbReference type="Proteomes" id="UP001202328"/>
    </source>
</evidence>
<accession>A0AAD4SSX8</accession>
<name>A0AAD4SSX8_9MAGN</name>
<dbReference type="Proteomes" id="UP001202328">
    <property type="component" value="Unassembled WGS sequence"/>
</dbReference>
<proteinExistence type="predicted"/>
<reference evidence="1" key="1">
    <citation type="submission" date="2022-04" db="EMBL/GenBank/DDBJ databases">
        <title>A functionally conserved STORR gene fusion in Papaver species that diverged 16.8 million years ago.</title>
        <authorList>
            <person name="Catania T."/>
        </authorList>
    </citation>
    <scope>NUCLEOTIDE SEQUENCE</scope>
    <source>
        <strain evidence="1">S-188037</strain>
    </source>
</reference>
<comment type="caution">
    <text evidence="1">The sequence shown here is derived from an EMBL/GenBank/DDBJ whole genome shotgun (WGS) entry which is preliminary data.</text>
</comment>
<dbReference type="AlphaFoldDB" id="A0AAD4SSX8"/>